<protein>
    <submittedName>
        <fullName evidence="1">Uncharacterized protein</fullName>
    </submittedName>
</protein>
<dbReference type="Proteomes" id="UP001228504">
    <property type="component" value="Unassembled WGS sequence"/>
</dbReference>
<dbReference type="EMBL" id="JAUSUF010000002">
    <property type="protein sequence ID" value="MDQ0149228.1"/>
    <property type="molecule type" value="Genomic_DNA"/>
</dbReference>
<sequence length="30" mass="3760">MNKDIIEKFAYTKEEIVKFCEKLELKKERR</sequence>
<proteinExistence type="predicted"/>
<organism evidence="1 2">
    <name type="scientific">Eubacterium multiforme</name>
    <dbReference type="NCBI Taxonomy" id="83339"/>
    <lineage>
        <taxon>Bacteria</taxon>
        <taxon>Bacillati</taxon>
        <taxon>Bacillota</taxon>
        <taxon>Clostridia</taxon>
        <taxon>Eubacteriales</taxon>
        <taxon>Eubacteriaceae</taxon>
        <taxon>Eubacterium</taxon>
    </lineage>
</organism>
<comment type="caution">
    <text evidence="1">The sequence shown here is derived from an EMBL/GenBank/DDBJ whole genome shotgun (WGS) entry which is preliminary data.</text>
</comment>
<name>A0ABT9USD9_9FIRM</name>
<evidence type="ECO:0000313" key="2">
    <source>
        <dbReference type="Proteomes" id="UP001228504"/>
    </source>
</evidence>
<evidence type="ECO:0000313" key="1">
    <source>
        <dbReference type="EMBL" id="MDQ0149228.1"/>
    </source>
</evidence>
<reference evidence="1 2" key="1">
    <citation type="submission" date="2023-07" db="EMBL/GenBank/DDBJ databases">
        <title>Genomic Encyclopedia of Type Strains, Phase IV (KMG-IV): sequencing the most valuable type-strain genomes for metagenomic binning, comparative biology and taxonomic classification.</title>
        <authorList>
            <person name="Goeker M."/>
        </authorList>
    </citation>
    <scope>NUCLEOTIDE SEQUENCE [LARGE SCALE GENOMIC DNA]</scope>
    <source>
        <strain evidence="1 2">DSM 20694</strain>
    </source>
</reference>
<keyword evidence="2" id="KW-1185">Reference proteome</keyword>
<accession>A0ABT9USD9</accession>
<gene>
    <name evidence="1" type="ORF">J2S18_001158</name>
</gene>